<dbReference type="Proteomes" id="UP000007796">
    <property type="component" value="Unassembled WGS sequence"/>
</dbReference>
<evidence type="ECO:0000313" key="3">
    <source>
        <dbReference type="EMBL" id="EFX05071.1"/>
    </source>
</evidence>
<evidence type="ECO:0000259" key="2">
    <source>
        <dbReference type="Pfam" id="PF00646"/>
    </source>
</evidence>
<organism evidence="4">
    <name type="scientific">Grosmannia clavigera (strain kw1407 / UAMH 11150)</name>
    <name type="common">Blue stain fungus</name>
    <name type="synonym">Graphiocladiella clavigera</name>
    <dbReference type="NCBI Taxonomy" id="655863"/>
    <lineage>
        <taxon>Eukaryota</taxon>
        <taxon>Fungi</taxon>
        <taxon>Dikarya</taxon>
        <taxon>Ascomycota</taxon>
        <taxon>Pezizomycotina</taxon>
        <taxon>Sordariomycetes</taxon>
        <taxon>Sordariomycetidae</taxon>
        <taxon>Ophiostomatales</taxon>
        <taxon>Ophiostomataceae</taxon>
        <taxon>Leptographium</taxon>
    </lineage>
</organism>
<dbReference type="Pfam" id="PF00646">
    <property type="entry name" value="F-box"/>
    <property type="match status" value="1"/>
</dbReference>
<feature type="compositionally biased region" description="Polar residues" evidence="1">
    <location>
        <begin position="188"/>
        <end position="197"/>
    </location>
</feature>
<dbReference type="GeneID" id="25978644"/>
<feature type="domain" description="F-box" evidence="2">
    <location>
        <begin position="27"/>
        <end position="66"/>
    </location>
</feature>
<keyword evidence="4" id="KW-1185">Reference proteome</keyword>
<dbReference type="InterPro" id="IPR001810">
    <property type="entry name" value="F-box_dom"/>
</dbReference>
<sequence length="256" mass="28771">MGRPCPKTAFVIPTKLLEASPNTDAHILRLPTELLLSFLSLISTEDKICFALTCKRILQASTLQPFLIPSVDRHRSLGPCRHMQGLLARVKPRDAKGRKKKTIAICAYCVRYRPKKPSYWEKFFREGVSEAQWTGQLDLWSRLKIGECPECWYKRAIAQLQQLAAEKVAADIEAQLASEIAAQNAIATQNGDQAQNDSESDDNMDDISLYTTSSGYGPSEYESTRFDSEEEELGVEDSEDYSDEESSSKSDVDMEM</sequence>
<feature type="region of interest" description="Disordered" evidence="1">
    <location>
        <begin position="188"/>
        <end position="256"/>
    </location>
</feature>
<dbReference type="SUPFAM" id="SSF81383">
    <property type="entry name" value="F-box domain"/>
    <property type="match status" value="1"/>
</dbReference>
<dbReference type="AlphaFoldDB" id="F0XB95"/>
<proteinExistence type="predicted"/>
<accession>F0XB95</accession>
<dbReference type="InParanoid" id="F0XB95"/>
<gene>
    <name evidence="3" type="ORF">CMQ_5333</name>
</gene>
<protein>
    <submittedName>
        <fullName evidence="3">F-box domain containing protein</fullName>
    </submittedName>
</protein>
<dbReference type="EMBL" id="GL629756">
    <property type="protein sequence ID" value="EFX05071.1"/>
    <property type="molecule type" value="Genomic_DNA"/>
</dbReference>
<reference evidence="3 4" key="1">
    <citation type="journal article" date="2011" name="Proc. Natl. Acad. Sci. U.S.A.">
        <title>Genome and transcriptome analyses of the mountain pine beetle-fungal symbiont Grosmannia clavigera, a lodgepole pine pathogen.</title>
        <authorList>
            <person name="DiGuistini S."/>
            <person name="Wang Y."/>
            <person name="Liao N.Y."/>
            <person name="Taylor G."/>
            <person name="Tanguay P."/>
            <person name="Feau N."/>
            <person name="Henrissat B."/>
            <person name="Chan S.K."/>
            <person name="Hesse-Orce U."/>
            <person name="Alamouti S.M."/>
            <person name="Tsui C.K.M."/>
            <person name="Docking R.T."/>
            <person name="Levasseur A."/>
            <person name="Haridas S."/>
            <person name="Robertson G."/>
            <person name="Birol I."/>
            <person name="Holt R.A."/>
            <person name="Marra M.A."/>
            <person name="Hamelin R.C."/>
            <person name="Hirst M."/>
            <person name="Jones S.J.M."/>
            <person name="Bohlmann J."/>
            <person name="Breuil C."/>
        </authorList>
    </citation>
    <scope>NUCLEOTIDE SEQUENCE [LARGE SCALE GENOMIC DNA]</scope>
    <source>
        <strain evidence="4">kw1407 / UAMH 11150</strain>
    </source>
</reference>
<dbReference type="HOGENOM" id="CLU_1086070_0_0_1"/>
<evidence type="ECO:0000313" key="4">
    <source>
        <dbReference type="Proteomes" id="UP000007796"/>
    </source>
</evidence>
<dbReference type="RefSeq" id="XP_014174553.1">
    <property type="nucleotide sequence ID" value="XM_014319078.1"/>
</dbReference>
<dbReference type="OrthoDB" id="4430588at2759"/>
<dbReference type="eggNOG" id="ENOG502TGHZ">
    <property type="taxonomic scope" value="Eukaryota"/>
</dbReference>
<feature type="compositionally biased region" description="Acidic residues" evidence="1">
    <location>
        <begin position="228"/>
        <end position="245"/>
    </location>
</feature>
<feature type="compositionally biased region" description="Basic and acidic residues" evidence="1">
    <location>
        <begin position="246"/>
        <end position="256"/>
    </location>
</feature>
<dbReference type="InterPro" id="IPR036047">
    <property type="entry name" value="F-box-like_dom_sf"/>
</dbReference>
<evidence type="ECO:0000256" key="1">
    <source>
        <dbReference type="SAM" id="MobiDB-lite"/>
    </source>
</evidence>
<name>F0XB95_GROCL</name>